<dbReference type="EMBL" id="JBAMIC010000004">
    <property type="protein sequence ID" value="KAK7108293.1"/>
    <property type="molecule type" value="Genomic_DNA"/>
</dbReference>
<dbReference type="InterPro" id="IPR036846">
    <property type="entry name" value="GM2-AP_sf"/>
</dbReference>
<protein>
    <recommendedName>
        <fullName evidence="3">MD-2-related lipid-recognition domain-containing protein</fullName>
    </recommendedName>
</protein>
<dbReference type="GO" id="GO:0005319">
    <property type="term" value="F:lipid transporter activity"/>
    <property type="evidence" value="ECO:0007669"/>
    <property type="project" value="TreeGrafter"/>
</dbReference>
<evidence type="ECO:0000259" key="3">
    <source>
        <dbReference type="Pfam" id="PF02221"/>
    </source>
</evidence>
<comment type="caution">
    <text evidence="4">The sequence shown here is derived from an EMBL/GenBank/DDBJ whole genome shotgun (WGS) entry which is preliminary data.</text>
</comment>
<feature type="signal peptide" evidence="2">
    <location>
        <begin position="1"/>
        <end position="20"/>
    </location>
</feature>
<reference evidence="4 5" key="1">
    <citation type="submission" date="2024-02" db="EMBL/GenBank/DDBJ databases">
        <title>Chromosome-scale genome assembly of the rough periwinkle Littorina saxatilis.</title>
        <authorList>
            <person name="De Jode A."/>
            <person name="Faria R."/>
            <person name="Formenti G."/>
            <person name="Sims Y."/>
            <person name="Smith T.P."/>
            <person name="Tracey A."/>
            <person name="Wood J.M.D."/>
            <person name="Zagrodzka Z.B."/>
            <person name="Johannesson K."/>
            <person name="Butlin R.K."/>
            <person name="Leder E.H."/>
        </authorList>
    </citation>
    <scope>NUCLEOTIDE SEQUENCE [LARGE SCALE GENOMIC DNA]</scope>
    <source>
        <strain evidence="4">Snail1</strain>
        <tissue evidence="4">Muscle</tissue>
    </source>
</reference>
<gene>
    <name evidence="4" type="ORF">V1264_016050</name>
</gene>
<dbReference type="Proteomes" id="UP001374579">
    <property type="component" value="Unassembled WGS sequence"/>
</dbReference>
<keyword evidence="1 2" id="KW-0732">Signal</keyword>
<evidence type="ECO:0000313" key="4">
    <source>
        <dbReference type="EMBL" id="KAK7108293.1"/>
    </source>
</evidence>
<dbReference type="AlphaFoldDB" id="A0AAN9BLJ7"/>
<evidence type="ECO:0000256" key="1">
    <source>
        <dbReference type="ARBA" id="ARBA00022729"/>
    </source>
</evidence>
<dbReference type="GO" id="GO:0008047">
    <property type="term" value="F:enzyme activator activity"/>
    <property type="evidence" value="ECO:0007669"/>
    <property type="project" value="InterPro"/>
</dbReference>
<dbReference type="Gene3D" id="2.70.220.10">
    <property type="entry name" value="Ganglioside GM2 activator"/>
    <property type="match status" value="1"/>
</dbReference>
<keyword evidence="5" id="KW-1185">Reference proteome</keyword>
<organism evidence="4 5">
    <name type="scientific">Littorina saxatilis</name>
    <dbReference type="NCBI Taxonomy" id="31220"/>
    <lineage>
        <taxon>Eukaryota</taxon>
        <taxon>Metazoa</taxon>
        <taxon>Spiralia</taxon>
        <taxon>Lophotrochozoa</taxon>
        <taxon>Mollusca</taxon>
        <taxon>Gastropoda</taxon>
        <taxon>Caenogastropoda</taxon>
        <taxon>Littorinimorpha</taxon>
        <taxon>Littorinoidea</taxon>
        <taxon>Littorinidae</taxon>
        <taxon>Littorina</taxon>
    </lineage>
</organism>
<dbReference type="GO" id="GO:0006689">
    <property type="term" value="P:ganglioside catabolic process"/>
    <property type="evidence" value="ECO:0007669"/>
    <property type="project" value="InterPro"/>
</dbReference>
<sequence>MDVAGTLFLLGLQFFAAVLGDVKFSVSDCSQNRESELLGFTSAQVTASYPIPVPGDIHVTGALAVHRDATGDVSLDVIIERYLGFFWLDVPCISGVGSCKYPNACGMLSSAFGNGTAGCPAQLVDANIPCTCPIRAGTYTLNNASFTIPEVSGIWSWLAEGDYRVTAKLIDNPTGQELACQHLEMTLVDGHPSCSGFLCSIFG</sequence>
<dbReference type="InterPro" id="IPR003172">
    <property type="entry name" value="ML_dom"/>
</dbReference>
<dbReference type="GO" id="GO:0009898">
    <property type="term" value="C:cytoplasmic side of plasma membrane"/>
    <property type="evidence" value="ECO:0007669"/>
    <property type="project" value="TreeGrafter"/>
</dbReference>
<feature type="domain" description="MD-2-related lipid-recognition" evidence="3">
    <location>
        <begin position="24"/>
        <end position="186"/>
    </location>
</feature>
<proteinExistence type="predicted"/>
<accession>A0AAN9BLJ7</accession>
<name>A0AAN9BLJ7_9CAEN</name>
<dbReference type="SUPFAM" id="SSF63707">
    <property type="entry name" value="Ganglioside M2 (gm2) activator"/>
    <property type="match status" value="1"/>
</dbReference>
<evidence type="ECO:0000313" key="5">
    <source>
        <dbReference type="Proteomes" id="UP001374579"/>
    </source>
</evidence>
<dbReference type="PANTHER" id="PTHR17357">
    <property type="entry name" value="GM2 GANGLIOSIDE ACTIVATOR PROTEIN"/>
    <property type="match status" value="1"/>
</dbReference>
<dbReference type="PANTHER" id="PTHR17357:SF0">
    <property type="entry name" value="GANGLIOSIDE GM2 ACTIVATOR"/>
    <property type="match status" value="1"/>
</dbReference>
<feature type="chain" id="PRO_5043016209" description="MD-2-related lipid-recognition domain-containing protein" evidence="2">
    <location>
        <begin position="21"/>
        <end position="203"/>
    </location>
</feature>
<dbReference type="Pfam" id="PF02221">
    <property type="entry name" value="E1_DerP2_DerF2"/>
    <property type="match status" value="1"/>
</dbReference>
<dbReference type="InterPro" id="IPR028996">
    <property type="entry name" value="GM2-AP"/>
</dbReference>
<evidence type="ECO:0000256" key="2">
    <source>
        <dbReference type="SAM" id="SignalP"/>
    </source>
</evidence>